<keyword evidence="2" id="KW-1185">Reference proteome</keyword>
<proteinExistence type="predicted"/>
<dbReference type="EMBL" id="CM034393">
    <property type="protein sequence ID" value="KAJ0179956.1"/>
    <property type="molecule type" value="Genomic_DNA"/>
</dbReference>
<reference evidence="1 2" key="1">
    <citation type="journal article" date="2021" name="Front. Genet.">
        <title>Chromosome-Level Genome Assembly Reveals Significant Gene Expansion in the Toll and IMD Signaling Pathways of Dendrolimus kikuchii.</title>
        <authorList>
            <person name="Zhou J."/>
            <person name="Wu P."/>
            <person name="Xiong Z."/>
            <person name="Liu N."/>
            <person name="Zhao N."/>
            <person name="Ji M."/>
            <person name="Qiu Y."/>
            <person name="Yang B."/>
        </authorList>
    </citation>
    <scope>NUCLEOTIDE SEQUENCE [LARGE SCALE GENOMIC DNA]</scope>
    <source>
        <strain evidence="1">Ann1</strain>
    </source>
</reference>
<organism evidence="1 2">
    <name type="scientific">Dendrolimus kikuchii</name>
    <dbReference type="NCBI Taxonomy" id="765133"/>
    <lineage>
        <taxon>Eukaryota</taxon>
        <taxon>Metazoa</taxon>
        <taxon>Ecdysozoa</taxon>
        <taxon>Arthropoda</taxon>
        <taxon>Hexapoda</taxon>
        <taxon>Insecta</taxon>
        <taxon>Pterygota</taxon>
        <taxon>Neoptera</taxon>
        <taxon>Endopterygota</taxon>
        <taxon>Lepidoptera</taxon>
        <taxon>Glossata</taxon>
        <taxon>Ditrysia</taxon>
        <taxon>Bombycoidea</taxon>
        <taxon>Lasiocampidae</taxon>
        <taxon>Dendrolimus</taxon>
    </lineage>
</organism>
<dbReference type="Proteomes" id="UP000824533">
    <property type="component" value="Linkage Group LG07"/>
</dbReference>
<comment type="caution">
    <text evidence="1">The sequence shown here is derived from an EMBL/GenBank/DDBJ whole genome shotgun (WGS) entry which is preliminary data.</text>
</comment>
<accession>A0ACC1D8E5</accession>
<protein>
    <submittedName>
        <fullName evidence="1">Uncharacterized protein</fullName>
    </submittedName>
</protein>
<evidence type="ECO:0000313" key="1">
    <source>
        <dbReference type="EMBL" id="KAJ0179956.1"/>
    </source>
</evidence>
<evidence type="ECO:0000313" key="2">
    <source>
        <dbReference type="Proteomes" id="UP000824533"/>
    </source>
</evidence>
<gene>
    <name evidence="1" type="ORF">K1T71_004547</name>
</gene>
<sequence>MATSENWLSRRKGKNVSKLFKLDTKNKTAEENVIEIIQGLYTKKTFKNDISPTTNKVISTELRSGLLSRATQRNGSDSRRISYLNALVTLLCRDDKQDLGFSTDELMTCIRISLVDESMVIRAAALRVLRYLIKTENDVATFNNLKLPYLVIRSMDLMLRNEEERAQALRVVRRVVAVVGGGEVRRVRAARVDPALLRCLAAVARAASAPDGTGDRLSRPAIATLAEICVLNPEMFMSCGGVSAVSRQLQECATPRMAEALCGVLLHALNHPSSRRAARIDLTCLTAPYCDFHVRPAGTESSRDEREMRFTCSRLALVCILRSWPGLLHFCHPQSSGGLKALVAALYLPRLEVRKAILDLLYELVGLPQPEWTDEISVALDAIDPSDFQDAWRLNENFVAAEGIAILPHLGATGPDITEIHLALLLQCFLEAGLLDGLAEVIVSSDTFICVRATVLLGQLLHLAHLLLPAGPGRGAPALPALNAHAARGHAHALNALAALRRLHAMLEARPASYSLFLDHIIQYCAGSYRDTSEHVDARKKPDAKPVLGVRSPNASEIKHDVSAFEDDGGEMFDDSDIECEPKRHSVGSRADLANRNVSALVKSKSVSSRTMSKVTKSAKFFNLFERESDHLIRCTLVMQNTDGNTWNWEIIRTILKENDSVPLLNLNDSGHKAWAARIIQYLKPSSNKYSHTDLSSTCHGHSATRAGCQLIRHLLKHNDVDSQRFLEELFLDVSRQIKAIETGLKAHECLFSPYHMGTTMCQMYFLFIGQLCHSSIGLKVFKQSGLYDNLIDLSTKTHHSCYVKLVISSLDYTLDSYPRDILAKTLTCNIQASRLYTTQFLNVLLRASRKSRELIRRKSKLKKNVYSCMKASHKVDNEINEVDMETWILQMLVGQVKDESKAVVKVALSILEEAISVSAYVEKLMSMRDILCQNCRLDKNADPATLDFSAVGDRGYLLWLTLEVASLSHINDAKSTTFLMKHLDFWTKSYNYRYVRLVEAGVHEALSLGWGEGRGWRAPRPARPPPHLHSALASHASLTQHAPPATRNYPHAAKAALAPLLNDHYKILHRKKCASEQEIANIKASLWAVGNTAASPQGLQMLMNITNGYLEDSILVHIIRLAKYNPVYAIRATAFYVLGLIGSTYDGANLLSELGWLCVRHTRHEQFPVIPDEIYSSHDQNNHQYFIASPDYRYNAYDVDVSEHSDHTDQSVAESLHSDNIKSNKAGSGEQADQDVVDHKVGYIEGRREPDKRKSHTLPSQGCSSSHDRPTLSESRTVDILRDCSNYERQGTHRVAENRLLIGRMNSLEHAHEGRVRNTSESSTSGVSSCDSFLGKYAIPDRVLTLSPIPSSSSLYGMKGSNSSQRPKIVELQRRTSASSFSGHDVTNSPPSQMDMTGYATLKSLNRRPHYSESAATSSEIDDLSWLLSDTNRRSKPFASLRDRVKSTRERMTKLSLLEYDWKPLPAVEAGRGVGPPRGGRVGGRPATASPPPAPTPAYIGICLPRDLMDLFPCDEDRKEDCDKSDHFKRGRLPSFLGDTSVASTDNKSRATPDSQNLISSQDNHTATNIRGLNPPVNTIPTSASTGTLTKQDNTDSSASENTSTDTTISAPVMNVSAVNNKKSDRPPHKNETPSKMSNTNESKNVESNQETRTENGEDIPDAVGTITHLENSISAVFGGERSKWRHAAADCLACVRTRPPSSHELREAFFSGMDVTGAVPQEPRNSGAKAGERTDVPQVELLRQVHMMANPIHLKQARSMLLSLKQKHPEVFRSPCMYSDVCALLVRDTYMLCARRFLQELFLDTCYDCFASEPDAILARHGTVTPCNECSFVDNSQ</sequence>
<name>A0ACC1D8E5_9NEOP</name>